<evidence type="ECO:0000256" key="1">
    <source>
        <dbReference type="SAM" id="Phobius"/>
    </source>
</evidence>
<keyword evidence="3" id="KW-1185">Reference proteome</keyword>
<keyword evidence="1" id="KW-0812">Transmembrane</keyword>
<dbReference type="AlphaFoldDB" id="A0AAW7YWT1"/>
<dbReference type="Proteomes" id="UP001170310">
    <property type="component" value="Unassembled WGS sequence"/>
</dbReference>
<proteinExistence type="predicted"/>
<evidence type="ECO:0000313" key="3">
    <source>
        <dbReference type="Proteomes" id="UP001170310"/>
    </source>
</evidence>
<comment type="caution">
    <text evidence="2">The sequence shown here is derived from an EMBL/GenBank/DDBJ whole genome shotgun (WGS) entry which is preliminary data.</text>
</comment>
<dbReference type="EMBL" id="JAUOQO010001093">
    <property type="protein sequence ID" value="MDO6575699.1"/>
    <property type="molecule type" value="Genomic_DNA"/>
</dbReference>
<name>A0AAW7YWT1_9STAP</name>
<keyword evidence="1" id="KW-0472">Membrane</keyword>
<feature type="non-terminal residue" evidence="2">
    <location>
        <position position="76"/>
    </location>
</feature>
<keyword evidence="1" id="KW-1133">Transmembrane helix</keyword>
<evidence type="ECO:0000313" key="2">
    <source>
        <dbReference type="EMBL" id="MDO6575699.1"/>
    </source>
</evidence>
<protein>
    <submittedName>
        <fullName evidence="2">Uncharacterized protein</fullName>
    </submittedName>
</protein>
<gene>
    <name evidence="2" type="ORF">Q4528_16465</name>
</gene>
<feature type="transmembrane region" description="Helical" evidence="1">
    <location>
        <begin position="54"/>
        <end position="74"/>
    </location>
</feature>
<feature type="non-terminal residue" evidence="2">
    <location>
        <position position="1"/>
    </location>
</feature>
<accession>A0AAW7YWT1</accession>
<sequence length="76" mass="9071">FKRRITRIWKKLFKRKCIGTLKKLLRWTLVLVFGSAGVLHFTHEINFRTIVPDYLPLQKTAVLFTCVFEIFFVVDL</sequence>
<organism evidence="2 3">
    <name type="scientific">Staphylococcus pasteuri_A</name>
    <dbReference type="NCBI Taxonomy" id="3062664"/>
    <lineage>
        <taxon>Bacteria</taxon>
        <taxon>Bacillati</taxon>
        <taxon>Bacillota</taxon>
        <taxon>Bacilli</taxon>
        <taxon>Bacillales</taxon>
        <taxon>Staphylococcaceae</taxon>
        <taxon>Staphylococcus</taxon>
    </lineage>
</organism>
<feature type="transmembrane region" description="Helical" evidence="1">
    <location>
        <begin position="24"/>
        <end position="42"/>
    </location>
</feature>
<reference evidence="2" key="1">
    <citation type="submission" date="2023-07" db="EMBL/GenBank/DDBJ databases">
        <title>Genome content predicts the carbon catabolic preferences of heterotrophic bacteria.</title>
        <authorList>
            <person name="Gralka M."/>
        </authorList>
    </citation>
    <scope>NUCLEOTIDE SEQUENCE</scope>
    <source>
        <strain evidence="2">E2R20</strain>
    </source>
</reference>